<dbReference type="InterPro" id="IPR000674">
    <property type="entry name" value="Ald_Oxase/Xan_DH_a/b"/>
</dbReference>
<protein>
    <recommendedName>
        <fullName evidence="1">Aldehyde oxidase/xanthine dehydrogenase a/b hammerhead domain-containing protein</fullName>
    </recommendedName>
</protein>
<dbReference type="AlphaFoldDB" id="A0A971M7B5"/>
<gene>
    <name evidence="2" type="ORF">GXY80_13805</name>
</gene>
<organism evidence="2 3">
    <name type="scientific">Syntrophorhabdus aromaticivorans</name>
    <dbReference type="NCBI Taxonomy" id="328301"/>
    <lineage>
        <taxon>Bacteria</taxon>
        <taxon>Pseudomonadati</taxon>
        <taxon>Thermodesulfobacteriota</taxon>
        <taxon>Syntrophorhabdia</taxon>
        <taxon>Syntrophorhabdales</taxon>
        <taxon>Syntrophorhabdaceae</taxon>
        <taxon>Syntrophorhabdus</taxon>
    </lineage>
</organism>
<dbReference type="PANTHER" id="PTHR47495">
    <property type="entry name" value="ALDEHYDE DEHYDROGENASE"/>
    <property type="match status" value="1"/>
</dbReference>
<dbReference type="SMART" id="SM01008">
    <property type="entry name" value="Ald_Xan_dh_C"/>
    <property type="match status" value="1"/>
</dbReference>
<dbReference type="SUPFAM" id="SSF54665">
    <property type="entry name" value="CO dehydrogenase molybdoprotein N-domain-like"/>
    <property type="match status" value="1"/>
</dbReference>
<dbReference type="Pfam" id="PF01315">
    <property type="entry name" value="Ald_Xan_dh_C"/>
    <property type="match status" value="1"/>
</dbReference>
<proteinExistence type="predicted"/>
<evidence type="ECO:0000259" key="1">
    <source>
        <dbReference type="SMART" id="SM01008"/>
    </source>
</evidence>
<accession>A0A971M7B5</accession>
<sequence>MHNKYSVINTPVHNVDGIAKVTGRATYTFDVQLPGMLYGKILRSPHPHAKILNIDATEALKLPGVKGVVTGKDDTLGIKQGIWRRYKELC</sequence>
<evidence type="ECO:0000313" key="3">
    <source>
        <dbReference type="Proteomes" id="UP000777265"/>
    </source>
</evidence>
<name>A0A971M7B5_9BACT</name>
<comment type="caution">
    <text evidence="2">The sequence shown here is derived from an EMBL/GenBank/DDBJ whole genome shotgun (WGS) entry which is preliminary data.</text>
</comment>
<feature type="non-terminal residue" evidence="2">
    <location>
        <position position="90"/>
    </location>
</feature>
<dbReference type="InterPro" id="IPR052516">
    <property type="entry name" value="N-heterocyclic_Hydroxylase"/>
</dbReference>
<feature type="domain" description="Aldehyde oxidase/xanthine dehydrogenase a/b hammerhead" evidence="1">
    <location>
        <begin position="22"/>
        <end position="90"/>
    </location>
</feature>
<dbReference type="Gene3D" id="3.90.1170.50">
    <property type="entry name" value="Aldehyde oxidase/xanthine dehydrogenase, a/b hammerhead"/>
    <property type="match status" value="1"/>
</dbReference>
<dbReference type="PANTHER" id="PTHR47495:SF1">
    <property type="entry name" value="BLL3820 PROTEIN"/>
    <property type="match status" value="1"/>
</dbReference>
<dbReference type="Proteomes" id="UP000777265">
    <property type="component" value="Unassembled WGS sequence"/>
</dbReference>
<evidence type="ECO:0000313" key="2">
    <source>
        <dbReference type="EMBL" id="NLW36531.1"/>
    </source>
</evidence>
<dbReference type="EMBL" id="JAAYEE010000260">
    <property type="protein sequence ID" value="NLW36531.1"/>
    <property type="molecule type" value="Genomic_DNA"/>
</dbReference>
<reference evidence="2" key="2">
    <citation type="submission" date="2020-01" db="EMBL/GenBank/DDBJ databases">
        <authorList>
            <person name="Campanaro S."/>
        </authorList>
    </citation>
    <scope>NUCLEOTIDE SEQUENCE</scope>
    <source>
        <strain evidence="2">AS06rmzACSIP_7</strain>
    </source>
</reference>
<reference evidence="2" key="1">
    <citation type="journal article" date="2020" name="Biotechnol. Biofuels">
        <title>New insights from the biogas microbiome by comprehensive genome-resolved metagenomics of nearly 1600 species originating from multiple anaerobic digesters.</title>
        <authorList>
            <person name="Campanaro S."/>
            <person name="Treu L."/>
            <person name="Rodriguez-R L.M."/>
            <person name="Kovalovszki A."/>
            <person name="Ziels R.M."/>
            <person name="Maus I."/>
            <person name="Zhu X."/>
            <person name="Kougias P.G."/>
            <person name="Basile A."/>
            <person name="Luo G."/>
            <person name="Schluter A."/>
            <person name="Konstantinidis K.T."/>
            <person name="Angelidaki I."/>
        </authorList>
    </citation>
    <scope>NUCLEOTIDE SEQUENCE</scope>
    <source>
        <strain evidence="2">AS06rmzACSIP_7</strain>
    </source>
</reference>
<dbReference type="InterPro" id="IPR036856">
    <property type="entry name" value="Ald_Oxase/Xan_DH_a/b_sf"/>
</dbReference>